<evidence type="ECO:0000256" key="2">
    <source>
        <dbReference type="ARBA" id="ARBA00001896"/>
    </source>
</evidence>
<reference evidence="10 11" key="1">
    <citation type="journal article" date="2019" name="Gigascience">
        <title>Whole-genome sequence of the oriental lung fluke Paragonimus westermani.</title>
        <authorList>
            <person name="Oey H."/>
            <person name="Zakrzewski M."/>
            <person name="Narain K."/>
            <person name="Devi K.R."/>
            <person name="Agatsuma T."/>
            <person name="Nawaratna S."/>
            <person name="Gobert G.N."/>
            <person name="Jones M.K."/>
            <person name="Ragan M.A."/>
            <person name="McManus D.P."/>
            <person name="Krause L."/>
        </authorList>
    </citation>
    <scope>NUCLEOTIDE SEQUENCE [LARGE SCALE GENOMIC DNA]</scope>
    <source>
        <strain evidence="10 11">IND2009</strain>
    </source>
</reference>
<organism evidence="10 11">
    <name type="scientific">Paragonimus westermani</name>
    <dbReference type="NCBI Taxonomy" id="34504"/>
    <lineage>
        <taxon>Eukaryota</taxon>
        <taxon>Metazoa</taxon>
        <taxon>Spiralia</taxon>
        <taxon>Lophotrochozoa</taxon>
        <taxon>Platyhelminthes</taxon>
        <taxon>Trematoda</taxon>
        <taxon>Digenea</taxon>
        <taxon>Plagiorchiida</taxon>
        <taxon>Troglotremata</taxon>
        <taxon>Troglotrematidae</taxon>
        <taxon>Paragonimus</taxon>
    </lineage>
</organism>
<dbReference type="Gene3D" id="3.30.2350.10">
    <property type="entry name" value="Pseudouridine synthase"/>
    <property type="match status" value="1"/>
</dbReference>
<evidence type="ECO:0000313" key="11">
    <source>
        <dbReference type="Proteomes" id="UP000324629"/>
    </source>
</evidence>
<evidence type="ECO:0000256" key="3">
    <source>
        <dbReference type="ARBA" id="ARBA00010876"/>
    </source>
</evidence>
<evidence type="ECO:0000256" key="7">
    <source>
        <dbReference type="ARBA" id="ARBA00041563"/>
    </source>
</evidence>
<evidence type="ECO:0000313" key="10">
    <source>
        <dbReference type="EMBL" id="KAA3678417.1"/>
    </source>
</evidence>
<keyword evidence="11" id="KW-1185">Reference proteome</keyword>
<dbReference type="GO" id="GO:0009982">
    <property type="term" value="F:pseudouridine synthase activity"/>
    <property type="evidence" value="ECO:0007669"/>
    <property type="project" value="InterPro"/>
</dbReference>
<proteinExistence type="inferred from homology"/>
<feature type="non-terminal residue" evidence="10">
    <location>
        <position position="1"/>
    </location>
</feature>
<sequence>DVSSDSPSSSVHNGLNRTALDLQFDETDNLIDKAYFETQMQSGHFVGSWYRSVICFVEAMVTIFITGHAVAEAAVRVVIKATELLELTSEPSYAQFSPLKDSHLNLDSPPRSFPHREIGQRDEPSPITSTSKTTRSTFNSKKTKTVDNPSSKPNRQDLSNRLPPKKPVDGETTKSMTGPTQSLFRVADVVKEVREKTKLNLCTGTTLDLPSGASKTMETERLDSHGYRIPDADHIKFQYLTEEEAAIVLSKAVLDVRDNVIILNKPYGLASHPGPGHKHSVSELLPRLEHHVRSLTSHGAIENELSVIHRLDRECTGLMLIARNRNTALRLQEAFAHRWIKKDYLCITAGIPHYSQGCVRLPLKERKFENVYKMCVTPLNRRTQTSRCEQSYADFVESLDSMDLKMVTTSSDVPATFYEVLDRRNDAALVLCSSLFGVKHQIRVHLSMGLHTPILGDHKYSHATFLAPQRLSARLLEPLGLRQTKVRHLPLHLHANRMQSVQSGETPVGFFDFIGSGSRSMNSGIDFVIPPPPQFWDSLKRIGLQLPRYLSRIIIR</sequence>
<feature type="compositionally biased region" description="Polar residues" evidence="8">
    <location>
        <begin position="126"/>
        <end position="159"/>
    </location>
</feature>
<dbReference type="GO" id="GO:0001522">
    <property type="term" value="P:pseudouridine synthesis"/>
    <property type="evidence" value="ECO:0007669"/>
    <property type="project" value="InterPro"/>
</dbReference>
<dbReference type="EMBL" id="QNGE01001111">
    <property type="protein sequence ID" value="KAA3678417.1"/>
    <property type="molecule type" value="Genomic_DNA"/>
</dbReference>
<comment type="catalytic activity">
    <reaction evidence="5">
        <text>a uridine in tRNA = a pseudouridine in tRNA</text>
        <dbReference type="Rhea" id="RHEA:54572"/>
        <dbReference type="Rhea" id="RHEA-COMP:13339"/>
        <dbReference type="Rhea" id="RHEA-COMP:13934"/>
        <dbReference type="ChEBI" id="CHEBI:65314"/>
        <dbReference type="ChEBI" id="CHEBI:65315"/>
    </reaction>
</comment>
<evidence type="ECO:0000256" key="1">
    <source>
        <dbReference type="ARBA" id="ARBA00001166"/>
    </source>
</evidence>
<dbReference type="AlphaFoldDB" id="A0A5J4NRW3"/>
<dbReference type="InterPro" id="IPR020103">
    <property type="entry name" value="PsdUridine_synth_cat_dom_sf"/>
</dbReference>
<dbReference type="PANTHER" id="PTHR21600">
    <property type="entry name" value="MITOCHONDRIAL RNA PSEUDOURIDINE SYNTHASE"/>
    <property type="match status" value="1"/>
</dbReference>
<comment type="similarity">
    <text evidence="3">Belongs to the pseudouridine synthase RluA family.</text>
</comment>
<evidence type="ECO:0000256" key="4">
    <source>
        <dbReference type="ARBA" id="ARBA00023235"/>
    </source>
</evidence>
<comment type="caution">
    <text evidence="10">The sequence shown here is derived from an EMBL/GenBank/DDBJ whole genome shotgun (WGS) entry which is preliminary data.</text>
</comment>
<evidence type="ECO:0000256" key="8">
    <source>
        <dbReference type="SAM" id="MobiDB-lite"/>
    </source>
</evidence>
<evidence type="ECO:0000256" key="5">
    <source>
        <dbReference type="ARBA" id="ARBA00036943"/>
    </source>
</evidence>
<dbReference type="CDD" id="cd02869">
    <property type="entry name" value="PseudoU_synth_RluA_like"/>
    <property type="match status" value="1"/>
</dbReference>
<evidence type="ECO:0000256" key="6">
    <source>
        <dbReference type="ARBA" id="ARBA00039953"/>
    </source>
</evidence>
<feature type="compositionally biased region" description="Basic and acidic residues" evidence="8">
    <location>
        <begin position="114"/>
        <end position="124"/>
    </location>
</feature>
<comment type="catalytic activity">
    <reaction evidence="2">
        <text>uridine in 5S rRNA = pseudouridine in 5S rRNA</text>
        <dbReference type="Rhea" id="RHEA:47036"/>
        <dbReference type="Rhea" id="RHEA-COMP:11730"/>
        <dbReference type="Rhea" id="RHEA-COMP:11731"/>
        <dbReference type="ChEBI" id="CHEBI:65314"/>
        <dbReference type="ChEBI" id="CHEBI:65315"/>
    </reaction>
</comment>
<dbReference type="InterPro" id="IPR006145">
    <property type="entry name" value="PsdUridine_synth_RsuA/RluA"/>
</dbReference>
<dbReference type="Proteomes" id="UP000324629">
    <property type="component" value="Unassembled WGS sequence"/>
</dbReference>
<name>A0A5J4NRW3_9TREM</name>
<feature type="domain" description="Pseudouridine synthase RsuA/RluA-like" evidence="9">
    <location>
        <begin position="259"/>
        <end position="447"/>
    </location>
</feature>
<dbReference type="PANTHER" id="PTHR21600:SF83">
    <property type="entry name" value="PSEUDOURIDYLATE SYNTHASE RPUSD4, MITOCHONDRIAL"/>
    <property type="match status" value="1"/>
</dbReference>
<evidence type="ECO:0000259" key="9">
    <source>
        <dbReference type="Pfam" id="PF00849"/>
    </source>
</evidence>
<dbReference type="SUPFAM" id="SSF55120">
    <property type="entry name" value="Pseudouridine synthase"/>
    <property type="match status" value="1"/>
</dbReference>
<keyword evidence="4" id="KW-0413">Isomerase</keyword>
<accession>A0A5J4NRW3</accession>
<gene>
    <name evidence="10" type="ORF">DEA37_0008631</name>
</gene>
<protein>
    <recommendedName>
        <fullName evidence="6">Pseudouridylate synthase RPUSD4, mitochondrial</fullName>
    </recommendedName>
    <alternativeName>
        <fullName evidence="7">RNA pseudouridylate synthase domain-containing protein 4</fullName>
    </alternativeName>
</protein>
<dbReference type="Pfam" id="PF00849">
    <property type="entry name" value="PseudoU_synth_2"/>
    <property type="match status" value="1"/>
</dbReference>
<dbReference type="InterPro" id="IPR050188">
    <property type="entry name" value="RluA_PseudoU_synthase"/>
</dbReference>
<feature type="region of interest" description="Disordered" evidence="8">
    <location>
        <begin position="98"/>
        <end position="180"/>
    </location>
</feature>
<comment type="catalytic activity">
    <reaction evidence="1">
        <text>a uridine in mRNA = a pseudouridine in mRNA</text>
        <dbReference type="Rhea" id="RHEA:56644"/>
        <dbReference type="Rhea" id="RHEA-COMP:14658"/>
        <dbReference type="Rhea" id="RHEA-COMP:14659"/>
        <dbReference type="ChEBI" id="CHEBI:65314"/>
        <dbReference type="ChEBI" id="CHEBI:65315"/>
    </reaction>
</comment>
<dbReference type="GO" id="GO:0003723">
    <property type="term" value="F:RNA binding"/>
    <property type="evidence" value="ECO:0007669"/>
    <property type="project" value="InterPro"/>
</dbReference>